<gene>
    <name evidence="2" type="ORF">LSH36_52g08003</name>
</gene>
<dbReference type="InterPro" id="IPR057066">
    <property type="entry name" value="Ig_ILCR1"/>
</dbReference>
<feature type="non-terminal residue" evidence="2">
    <location>
        <position position="1"/>
    </location>
</feature>
<accession>A0AAD9K5K6</accession>
<keyword evidence="3" id="KW-1185">Reference proteome</keyword>
<dbReference type="EMBL" id="JAODUP010000052">
    <property type="protein sequence ID" value="KAK2165316.1"/>
    <property type="molecule type" value="Genomic_DNA"/>
</dbReference>
<proteinExistence type="predicted"/>
<feature type="domain" description="ILCR1 Ig-like" evidence="1">
    <location>
        <begin position="10"/>
        <end position="100"/>
    </location>
</feature>
<dbReference type="Pfam" id="PF23608">
    <property type="entry name" value="Ig_ILCR1"/>
    <property type="match status" value="1"/>
</dbReference>
<dbReference type="AlphaFoldDB" id="A0AAD9K5K6"/>
<evidence type="ECO:0000313" key="2">
    <source>
        <dbReference type="EMBL" id="KAK2165316.1"/>
    </source>
</evidence>
<evidence type="ECO:0000259" key="1">
    <source>
        <dbReference type="Pfam" id="PF23608"/>
    </source>
</evidence>
<dbReference type="Proteomes" id="UP001208570">
    <property type="component" value="Unassembled WGS sequence"/>
</dbReference>
<reference evidence="2" key="1">
    <citation type="journal article" date="2023" name="Mol. Biol. Evol.">
        <title>Third-Generation Sequencing Reveals the Adaptive Role of the Epigenome in Three Deep-Sea Polychaetes.</title>
        <authorList>
            <person name="Perez M."/>
            <person name="Aroh O."/>
            <person name="Sun Y."/>
            <person name="Lan Y."/>
            <person name="Juniper S.K."/>
            <person name="Young C.R."/>
            <person name="Angers B."/>
            <person name="Qian P.Y."/>
        </authorList>
    </citation>
    <scope>NUCLEOTIDE SEQUENCE</scope>
    <source>
        <strain evidence="2">P08H-3</strain>
    </source>
</reference>
<sequence length="177" mass="20027">DCYISQPRCWTTDIVVYNRPCDKRLHVQFQLAPDETRISHYLVSLIYQGSLFPDSTANISHVTGDSRLAHVILNITKQLPLKERIITVHPRGDVCKLNQCRISSTKPFDITQPTEKECVFNYSWLPTDTSALPSNHSTTYQSTLTTVNTRKDYQQTLSLTSSTDSLSSLLEIGSFSI</sequence>
<evidence type="ECO:0000313" key="3">
    <source>
        <dbReference type="Proteomes" id="UP001208570"/>
    </source>
</evidence>
<name>A0AAD9K5K6_9ANNE</name>
<protein>
    <recommendedName>
        <fullName evidence="1">ILCR1 Ig-like domain-containing protein</fullName>
    </recommendedName>
</protein>
<organism evidence="2 3">
    <name type="scientific">Paralvinella palmiformis</name>
    <dbReference type="NCBI Taxonomy" id="53620"/>
    <lineage>
        <taxon>Eukaryota</taxon>
        <taxon>Metazoa</taxon>
        <taxon>Spiralia</taxon>
        <taxon>Lophotrochozoa</taxon>
        <taxon>Annelida</taxon>
        <taxon>Polychaeta</taxon>
        <taxon>Sedentaria</taxon>
        <taxon>Canalipalpata</taxon>
        <taxon>Terebellida</taxon>
        <taxon>Terebelliformia</taxon>
        <taxon>Alvinellidae</taxon>
        <taxon>Paralvinella</taxon>
    </lineage>
</organism>
<comment type="caution">
    <text evidence="2">The sequence shown here is derived from an EMBL/GenBank/DDBJ whole genome shotgun (WGS) entry which is preliminary data.</text>
</comment>